<dbReference type="EMBL" id="CP102480">
    <property type="protein sequence ID" value="UUX48251.1"/>
    <property type="molecule type" value="Genomic_DNA"/>
</dbReference>
<proteinExistence type="predicted"/>
<protein>
    <submittedName>
        <fullName evidence="1">Uncharacterized protein</fullName>
    </submittedName>
</protein>
<organism evidence="1 2">
    <name type="scientific">Nisaea acidiphila</name>
    <dbReference type="NCBI Taxonomy" id="1862145"/>
    <lineage>
        <taxon>Bacteria</taxon>
        <taxon>Pseudomonadati</taxon>
        <taxon>Pseudomonadota</taxon>
        <taxon>Alphaproteobacteria</taxon>
        <taxon>Rhodospirillales</taxon>
        <taxon>Thalassobaculaceae</taxon>
        <taxon>Nisaea</taxon>
    </lineage>
</organism>
<dbReference type="RefSeq" id="WP_257766759.1">
    <property type="nucleotide sequence ID" value="NZ_CP102480.1"/>
</dbReference>
<dbReference type="KEGG" id="naci:NUH88_12580"/>
<reference evidence="1" key="1">
    <citation type="submission" date="2022-08" db="EMBL/GenBank/DDBJ databases">
        <title>Nisaea acidiphila sp. nov., isolated from a marine algal debris and emended description of the genus Nisaea Urios et al. 2008.</title>
        <authorList>
            <person name="Kwon K."/>
        </authorList>
    </citation>
    <scope>NUCLEOTIDE SEQUENCE</scope>
    <source>
        <strain evidence="1">MEBiC11861</strain>
    </source>
</reference>
<evidence type="ECO:0000313" key="1">
    <source>
        <dbReference type="EMBL" id="UUX48251.1"/>
    </source>
</evidence>
<sequence>MSEHGGSVQEFQPHGTYRIERDGRILKVFAAETANREMMEAYAREINEQVSALEGQPFATYLEFLTDAVLIDEAMYRLRENVAERKAMGLCAAALNVSRTSAPFLISAQMGAVYENAGLPCRQFDAYDAAAAWLNQQIEAVTG</sequence>
<name>A0A9J7AKS2_9PROT</name>
<gene>
    <name evidence="1" type="ORF">NUH88_12580</name>
</gene>
<evidence type="ECO:0000313" key="2">
    <source>
        <dbReference type="Proteomes" id="UP001060336"/>
    </source>
</evidence>
<accession>A0A9J7AKS2</accession>
<dbReference type="Proteomes" id="UP001060336">
    <property type="component" value="Chromosome"/>
</dbReference>
<keyword evidence="2" id="KW-1185">Reference proteome</keyword>
<dbReference type="AlphaFoldDB" id="A0A9J7AKS2"/>